<dbReference type="EMBL" id="FP929061">
    <property type="protein sequence ID" value="CBL38271.1"/>
    <property type="molecule type" value="Genomic_DNA"/>
</dbReference>
<protein>
    <submittedName>
        <fullName evidence="1">Uncharacterized protein</fullName>
    </submittedName>
</protein>
<dbReference type="Proteomes" id="UP001243496">
    <property type="component" value="Chromosome"/>
</dbReference>
<reference evidence="1 3" key="1">
    <citation type="submission" date="2010-03" db="EMBL/GenBank/DDBJ databases">
        <title>The genome sequence of Clostridiales sp. SSC/2.</title>
        <authorList>
            <consortium name="metaHIT consortium -- http://www.metahit.eu/"/>
            <person name="Pajon A."/>
            <person name="Turner K."/>
            <person name="Parkhill J."/>
            <person name="Duncan S."/>
            <person name="Flint H."/>
        </authorList>
    </citation>
    <scope>NUCLEOTIDE SEQUENCE [LARGE SCALE GENOMIC DNA]</scope>
    <source>
        <strain evidence="1 3">SSC/2</strain>
    </source>
</reference>
<reference evidence="2" key="3">
    <citation type="submission" date="2023-08" db="EMBL/GenBank/DDBJ databases">
        <title>Complete Genome Sequences of butyrate producing Anaerostipes hadrus strains BA1 and GIF7 isolated from the terminal ileum of a healthy lean male.</title>
        <authorList>
            <person name="Low A."/>
            <person name="Sheludchenko M."/>
            <person name="Cheng H.E."/>
            <person name="Koh X.Q."/>
            <person name="Lee J."/>
        </authorList>
    </citation>
    <scope>NUCLEOTIDE SEQUENCE</scope>
    <source>
        <strain evidence="2">BA1</strain>
    </source>
</reference>
<evidence type="ECO:0000313" key="3">
    <source>
        <dbReference type="Proteomes" id="UP000008960"/>
    </source>
</evidence>
<organism evidence="1 3">
    <name type="scientific">Anaerostipes hadrus</name>
    <dbReference type="NCBI Taxonomy" id="649756"/>
    <lineage>
        <taxon>Bacteria</taxon>
        <taxon>Bacillati</taxon>
        <taxon>Bacillota</taxon>
        <taxon>Clostridia</taxon>
        <taxon>Lachnospirales</taxon>
        <taxon>Lachnospiraceae</taxon>
        <taxon>Anaerostipes</taxon>
    </lineage>
</organism>
<name>D4N076_ANAHA</name>
<sequence>MLCFYTGDFETVRRVSINPQGSLGWSTSFIQYGLRAILLYLYESIKMTEAVSEIAGYLRLVLYTKKNPE</sequence>
<dbReference type="Proteomes" id="UP000008960">
    <property type="component" value="Chromosome"/>
</dbReference>
<dbReference type="RefSeq" id="WP_008391192.1">
    <property type="nucleotide sequence ID" value="NC_021016.1"/>
</dbReference>
<dbReference type="PATRIC" id="fig|245018.3.peg.1614"/>
<dbReference type="EMBL" id="CP132968">
    <property type="protein sequence ID" value="WMD15296.1"/>
    <property type="molecule type" value="Genomic_DNA"/>
</dbReference>
<accession>D4N076</accession>
<gene>
    <name evidence="1" type="ORF">CL2_13130</name>
    <name evidence="2" type="ORF">RBI15_07825</name>
</gene>
<evidence type="ECO:0000313" key="2">
    <source>
        <dbReference type="EMBL" id="WMD15296.1"/>
    </source>
</evidence>
<dbReference type="KEGG" id="bprl:CL2_13130"/>
<dbReference type="AlphaFoldDB" id="D4N076"/>
<reference evidence="1 3" key="2">
    <citation type="submission" date="2010-03" db="EMBL/GenBank/DDBJ databases">
        <authorList>
            <person name="Pajon A."/>
        </authorList>
    </citation>
    <scope>NUCLEOTIDE SEQUENCE [LARGE SCALE GENOMIC DNA]</scope>
    <source>
        <strain evidence="1 3">SSC/2</strain>
    </source>
</reference>
<proteinExistence type="predicted"/>
<evidence type="ECO:0000313" key="1">
    <source>
        <dbReference type="EMBL" id="CBL38271.1"/>
    </source>
</evidence>
<dbReference type="GeneID" id="92741296"/>